<dbReference type="GO" id="GO:0004842">
    <property type="term" value="F:ubiquitin-protein transferase activity"/>
    <property type="evidence" value="ECO:0007669"/>
    <property type="project" value="TreeGrafter"/>
</dbReference>
<evidence type="ECO:0000313" key="1">
    <source>
        <dbReference type="EMBL" id="WOG89563.1"/>
    </source>
</evidence>
<organism evidence="1 2">
    <name type="scientific">Daucus carota subsp. sativus</name>
    <name type="common">Carrot</name>
    <dbReference type="NCBI Taxonomy" id="79200"/>
    <lineage>
        <taxon>Eukaryota</taxon>
        <taxon>Viridiplantae</taxon>
        <taxon>Streptophyta</taxon>
        <taxon>Embryophyta</taxon>
        <taxon>Tracheophyta</taxon>
        <taxon>Spermatophyta</taxon>
        <taxon>Magnoliopsida</taxon>
        <taxon>eudicotyledons</taxon>
        <taxon>Gunneridae</taxon>
        <taxon>Pentapetalae</taxon>
        <taxon>asterids</taxon>
        <taxon>campanulids</taxon>
        <taxon>Apiales</taxon>
        <taxon>Apiaceae</taxon>
        <taxon>Apioideae</taxon>
        <taxon>Scandiceae</taxon>
        <taxon>Daucinae</taxon>
        <taxon>Daucus</taxon>
        <taxon>Daucus sect. Daucus</taxon>
    </lineage>
</organism>
<protein>
    <submittedName>
        <fullName evidence="1">Uncharacterized protein</fullName>
    </submittedName>
</protein>
<dbReference type="PANTHER" id="PTHR42647:SF55">
    <property type="entry name" value="BOI-RELATED E3 UBIQUITIN-PROTEIN LIGASE 1"/>
    <property type="match status" value="1"/>
</dbReference>
<gene>
    <name evidence="1" type="ORF">DCAR_0208801</name>
</gene>
<dbReference type="OrthoDB" id="1711136at2759"/>
<proteinExistence type="predicted"/>
<evidence type="ECO:0000313" key="2">
    <source>
        <dbReference type="Proteomes" id="UP000077755"/>
    </source>
</evidence>
<dbReference type="Pfam" id="PF13920">
    <property type="entry name" value="zf-C3HC4_3"/>
    <property type="match status" value="1"/>
</dbReference>
<dbReference type="PANTHER" id="PTHR42647">
    <property type="entry name" value="SBP (S-RIBONUCLEASE BINDING PROTEIN) FAMILY PROTEIN"/>
    <property type="match status" value="1"/>
</dbReference>
<dbReference type="InterPro" id="IPR013083">
    <property type="entry name" value="Znf_RING/FYVE/PHD"/>
</dbReference>
<reference evidence="1" key="2">
    <citation type="submission" date="2022-03" db="EMBL/GenBank/DDBJ databases">
        <title>Draft title - Genomic analysis of global carrot germplasm unveils the trajectory of domestication and the origin of high carotenoid orange carrot.</title>
        <authorList>
            <person name="Iorizzo M."/>
            <person name="Ellison S."/>
            <person name="Senalik D."/>
            <person name="Macko-Podgorni A."/>
            <person name="Grzebelus D."/>
            <person name="Bostan H."/>
            <person name="Rolling W."/>
            <person name="Curaba J."/>
            <person name="Simon P."/>
        </authorList>
    </citation>
    <scope>NUCLEOTIDE SEQUENCE</scope>
    <source>
        <tissue evidence="1">Leaf</tissue>
    </source>
</reference>
<dbReference type="GO" id="GO:0043067">
    <property type="term" value="P:regulation of programmed cell death"/>
    <property type="evidence" value="ECO:0007669"/>
    <property type="project" value="TreeGrafter"/>
</dbReference>
<sequence>MAVEARHINMNIFPQQIITNREFVNLNQGNNYGYDNSFGAMAEDLLPFNQSVIEAKNSMKAESGLTYNNFSSAPRKRSRDSMNELNRVIVPQQHSHLHEFEQNFPIQIQQQQHLEIDQIIAQHTKKIRIEIEERQKQQARILVSAIGERVMKRLREKDEEIQKIAKLNHALQDRVKNLFVENQLWKDLAQTNEAAVMSLRCNLEQVLTQVSDERQHLVPGNVEEEAESCCGSCGGDEEEVSVRRRVGNTMCRKCGERESCVLLLPCRHLCLCTVCGTTSQSTCPVCNSSMTATVHVNLSD</sequence>
<dbReference type="InterPro" id="IPR001841">
    <property type="entry name" value="Znf_RING"/>
</dbReference>
<dbReference type="PROSITE" id="PS50089">
    <property type="entry name" value="ZF_RING_2"/>
    <property type="match status" value="1"/>
</dbReference>
<dbReference type="PIRSF" id="PIRSF036836">
    <property type="entry name" value="RNase_bind_SBP1"/>
    <property type="match status" value="1"/>
</dbReference>
<dbReference type="EMBL" id="CP093344">
    <property type="protein sequence ID" value="WOG89563.1"/>
    <property type="molecule type" value="Genomic_DNA"/>
</dbReference>
<keyword evidence="2" id="KW-1185">Reference proteome</keyword>
<dbReference type="CDD" id="cd16649">
    <property type="entry name" value="mRING-HC-C3HC5_CGRF1-like"/>
    <property type="match status" value="1"/>
</dbReference>
<dbReference type="AlphaFoldDB" id="A0A161XIJ8"/>
<dbReference type="OMA" id="QGNANIY"/>
<dbReference type="Gene3D" id="3.30.40.10">
    <property type="entry name" value="Zinc/RING finger domain, C3HC4 (zinc finger)"/>
    <property type="match status" value="1"/>
</dbReference>
<dbReference type="KEGG" id="dcr:108206585"/>
<reference evidence="1" key="1">
    <citation type="journal article" date="2016" name="Nat. Genet.">
        <title>A high-quality carrot genome assembly provides new insights into carotenoid accumulation and asterid genome evolution.</title>
        <authorList>
            <person name="Iorizzo M."/>
            <person name="Ellison S."/>
            <person name="Senalik D."/>
            <person name="Zeng P."/>
            <person name="Satapoomin P."/>
            <person name="Huang J."/>
            <person name="Bowman M."/>
            <person name="Iovene M."/>
            <person name="Sanseverino W."/>
            <person name="Cavagnaro P."/>
            <person name="Yildiz M."/>
            <person name="Macko-Podgorni A."/>
            <person name="Moranska E."/>
            <person name="Grzebelus E."/>
            <person name="Grzebelus D."/>
            <person name="Ashrafi H."/>
            <person name="Zheng Z."/>
            <person name="Cheng S."/>
            <person name="Spooner D."/>
            <person name="Van Deynze A."/>
            <person name="Simon P."/>
        </authorList>
    </citation>
    <scope>NUCLEOTIDE SEQUENCE</scope>
    <source>
        <tissue evidence="1">Leaf</tissue>
    </source>
</reference>
<accession>A0A161XIJ8</accession>
<name>A0A161XIJ8_DAUCS</name>
<dbReference type="Proteomes" id="UP000077755">
    <property type="component" value="Chromosome 2"/>
</dbReference>
<dbReference type="Gramene" id="KZN06959">
    <property type="protein sequence ID" value="KZN06959"/>
    <property type="gene ID" value="DCAR_007796"/>
</dbReference>